<dbReference type="InterPro" id="IPR050259">
    <property type="entry name" value="SDR"/>
</dbReference>
<organism evidence="4 5">
    <name type="scientific">Bordetella genomosp. 2</name>
    <dbReference type="NCBI Taxonomy" id="1983456"/>
    <lineage>
        <taxon>Bacteria</taxon>
        <taxon>Pseudomonadati</taxon>
        <taxon>Pseudomonadota</taxon>
        <taxon>Betaproteobacteria</taxon>
        <taxon>Burkholderiales</taxon>
        <taxon>Alcaligenaceae</taxon>
        <taxon>Bordetella</taxon>
    </lineage>
</organism>
<dbReference type="PANTHER" id="PTHR42879:SF2">
    <property type="entry name" value="3-OXOACYL-[ACYL-CARRIER-PROTEIN] REDUCTASE FABG"/>
    <property type="match status" value="1"/>
</dbReference>
<evidence type="ECO:0000313" key="4">
    <source>
        <dbReference type="EMBL" id="OZI72534.1"/>
    </source>
</evidence>
<comment type="similarity">
    <text evidence="1">Belongs to the short-chain dehydrogenases/reductases (SDR) family.</text>
</comment>
<reference evidence="5" key="1">
    <citation type="submission" date="2017-05" db="EMBL/GenBank/DDBJ databases">
        <title>Complete and WGS of Bordetella genogroups.</title>
        <authorList>
            <person name="Spilker T."/>
            <person name="Lipuma J."/>
        </authorList>
    </citation>
    <scope>NUCLEOTIDE SEQUENCE [LARGE SCALE GENOMIC DNA]</scope>
    <source>
        <strain evidence="5">AU8256</strain>
    </source>
</reference>
<dbReference type="Proteomes" id="UP000215633">
    <property type="component" value="Unassembled WGS sequence"/>
</dbReference>
<dbReference type="PANTHER" id="PTHR42879">
    <property type="entry name" value="3-OXOACYL-(ACYL-CARRIER-PROTEIN) REDUCTASE"/>
    <property type="match status" value="1"/>
</dbReference>
<dbReference type="InterPro" id="IPR002347">
    <property type="entry name" value="SDR_fam"/>
</dbReference>
<dbReference type="NCBIfam" id="NF005559">
    <property type="entry name" value="PRK07231.1"/>
    <property type="match status" value="1"/>
</dbReference>
<evidence type="ECO:0000313" key="5">
    <source>
        <dbReference type="Proteomes" id="UP000215633"/>
    </source>
</evidence>
<dbReference type="InterPro" id="IPR057326">
    <property type="entry name" value="KR_dom"/>
</dbReference>
<proteinExistence type="inferred from homology"/>
<feature type="domain" description="Ketoreductase" evidence="3">
    <location>
        <begin position="8"/>
        <end position="186"/>
    </location>
</feature>
<dbReference type="GO" id="GO:0032787">
    <property type="term" value="P:monocarboxylic acid metabolic process"/>
    <property type="evidence" value="ECO:0007669"/>
    <property type="project" value="UniProtKB-ARBA"/>
</dbReference>
<dbReference type="InterPro" id="IPR020904">
    <property type="entry name" value="Sc_DH/Rdtase_CS"/>
</dbReference>
<protein>
    <submittedName>
        <fullName evidence="4">Beta-ketoacyl-ACP reductase</fullName>
    </submittedName>
</protein>
<dbReference type="InterPro" id="IPR036291">
    <property type="entry name" value="NAD(P)-bd_dom_sf"/>
</dbReference>
<gene>
    <name evidence="4" type="ORF">CAL24_19775</name>
</gene>
<dbReference type="SUPFAM" id="SSF51735">
    <property type="entry name" value="NAD(P)-binding Rossmann-fold domains"/>
    <property type="match status" value="1"/>
</dbReference>
<dbReference type="AlphaFoldDB" id="A0A261VEH3"/>
<dbReference type="GO" id="GO:0016491">
    <property type="term" value="F:oxidoreductase activity"/>
    <property type="evidence" value="ECO:0007669"/>
    <property type="project" value="UniProtKB-KW"/>
</dbReference>
<evidence type="ECO:0000259" key="3">
    <source>
        <dbReference type="SMART" id="SM00822"/>
    </source>
</evidence>
<keyword evidence="5" id="KW-1185">Reference proteome</keyword>
<dbReference type="EMBL" id="NEVT01000008">
    <property type="protein sequence ID" value="OZI72534.1"/>
    <property type="molecule type" value="Genomic_DNA"/>
</dbReference>
<dbReference type="FunFam" id="3.40.50.720:FF:000173">
    <property type="entry name" value="3-oxoacyl-[acyl-carrier protein] reductase"/>
    <property type="match status" value="1"/>
</dbReference>
<evidence type="ECO:0000256" key="1">
    <source>
        <dbReference type="ARBA" id="ARBA00006484"/>
    </source>
</evidence>
<dbReference type="PRINTS" id="PR00080">
    <property type="entry name" value="SDRFAMILY"/>
</dbReference>
<comment type="caution">
    <text evidence="4">The sequence shown here is derived from an EMBL/GenBank/DDBJ whole genome shotgun (WGS) entry which is preliminary data.</text>
</comment>
<dbReference type="RefSeq" id="WP_028352725.1">
    <property type="nucleotide sequence ID" value="NZ_NEVT01000008.1"/>
</dbReference>
<keyword evidence="2" id="KW-0560">Oxidoreductase</keyword>
<accession>A0A261VEH3</accession>
<dbReference type="Gene3D" id="3.40.50.720">
    <property type="entry name" value="NAD(P)-binding Rossmann-like Domain"/>
    <property type="match status" value="1"/>
</dbReference>
<dbReference type="SMART" id="SM00822">
    <property type="entry name" value="PKS_KR"/>
    <property type="match status" value="1"/>
</dbReference>
<dbReference type="PROSITE" id="PS00061">
    <property type="entry name" value="ADH_SHORT"/>
    <property type="match status" value="1"/>
</dbReference>
<dbReference type="PRINTS" id="PR00081">
    <property type="entry name" value="GDHRDH"/>
</dbReference>
<name>A0A261VEH3_9BORD</name>
<dbReference type="NCBIfam" id="NF009466">
    <property type="entry name" value="PRK12826.1-2"/>
    <property type="match status" value="1"/>
</dbReference>
<dbReference type="Pfam" id="PF13561">
    <property type="entry name" value="adh_short_C2"/>
    <property type="match status" value="1"/>
</dbReference>
<evidence type="ECO:0000256" key="2">
    <source>
        <dbReference type="ARBA" id="ARBA00023002"/>
    </source>
</evidence>
<sequence>MDLQLTGKVALVTGSGRGIGFASALAMAREGARIVITDINPQAVDAATRQLADAGHQAIGVVADVCDAQQVQALAERAVSEFGSIDILVNNAGFTRDKYLTKMPEADWDAVVDTILKGAYYCTKAALPSMMEKRWGRVINIASRAHLGNPGQTNYSAAKAGLIGFTRSLAYEQGKFNITANAIAPGFVETDLIRALSTYETLRANALARQPVQRLGAVEDIADAVAFLASERAGFITGETLHVTGGRYSS</sequence>